<organism evidence="9 10">
    <name type="scientific">Liquidambar formosana</name>
    <name type="common">Formosan gum</name>
    <dbReference type="NCBI Taxonomy" id="63359"/>
    <lineage>
        <taxon>Eukaryota</taxon>
        <taxon>Viridiplantae</taxon>
        <taxon>Streptophyta</taxon>
        <taxon>Embryophyta</taxon>
        <taxon>Tracheophyta</taxon>
        <taxon>Spermatophyta</taxon>
        <taxon>Magnoliopsida</taxon>
        <taxon>eudicotyledons</taxon>
        <taxon>Gunneridae</taxon>
        <taxon>Pentapetalae</taxon>
        <taxon>Saxifragales</taxon>
        <taxon>Altingiaceae</taxon>
        <taxon>Liquidambar</taxon>
    </lineage>
</organism>
<comment type="pathway">
    <text evidence="2">Protein modification; protein ubiquitination.</text>
</comment>
<feature type="region of interest" description="Disordered" evidence="7">
    <location>
        <begin position="12"/>
        <end position="42"/>
    </location>
</feature>
<dbReference type="EMBL" id="JBBPBK010000003">
    <property type="protein sequence ID" value="KAK9287912.1"/>
    <property type="molecule type" value="Genomic_DNA"/>
</dbReference>
<dbReference type="Gene3D" id="3.10.110.10">
    <property type="entry name" value="Ubiquitin Conjugating Enzyme"/>
    <property type="match status" value="1"/>
</dbReference>
<feature type="compositionally biased region" description="Basic and acidic residues" evidence="7">
    <location>
        <begin position="31"/>
        <end position="42"/>
    </location>
</feature>
<dbReference type="GO" id="GO:0005524">
    <property type="term" value="F:ATP binding"/>
    <property type="evidence" value="ECO:0007669"/>
    <property type="project" value="UniProtKB-KW"/>
</dbReference>
<evidence type="ECO:0000256" key="6">
    <source>
        <dbReference type="ARBA" id="ARBA00022840"/>
    </source>
</evidence>
<evidence type="ECO:0000256" key="5">
    <source>
        <dbReference type="ARBA" id="ARBA00022786"/>
    </source>
</evidence>
<protein>
    <recommendedName>
        <fullName evidence="8">UBC core domain-containing protein</fullName>
    </recommendedName>
</protein>
<evidence type="ECO:0000256" key="4">
    <source>
        <dbReference type="ARBA" id="ARBA00022741"/>
    </source>
</evidence>
<dbReference type="GO" id="GO:0061631">
    <property type="term" value="F:ubiquitin conjugating enzyme activity"/>
    <property type="evidence" value="ECO:0007669"/>
    <property type="project" value="UniProtKB-EC"/>
</dbReference>
<feature type="domain" description="UBC core" evidence="8">
    <location>
        <begin position="46"/>
        <end position="191"/>
    </location>
</feature>
<sequence length="192" mass="21601">MGILSRFITWSSSSRFSSTSAKSDTPSKPSSTDKPDKHEAKRSQISAVRRLQKELQCLLQDPPTHCSCGPVGHDMFRWQGAIMGPADTPFDGGVFFVSIQIPPNYPYKPPKMKFQTKVYHPNVDGDGTIHVDILGNQWSPALTIGKMLLSICSLLPDPNAEDPMNPVSNLYRNERKRYSRVAREWTRKYAMS</sequence>
<dbReference type="SMART" id="SM00212">
    <property type="entry name" value="UBCc"/>
    <property type="match status" value="1"/>
</dbReference>
<dbReference type="AlphaFoldDB" id="A0AAP0S618"/>
<evidence type="ECO:0000313" key="10">
    <source>
        <dbReference type="Proteomes" id="UP001415857"/>
    </source>
</evidence>
<reference evidence="9 10" key="1">
    <citation type="journal article" date="2024" name="Plant J.">
        <title>Genome sequences and population genomics reveal climatic adaptation and genomic divergence between two closely related sweetgum species.</title>
        <authorList>
            <person name="Xu W.Q."/>
            <person name="Ren C.Q."/>
            <person name="Zhang X.Y."/>
            <person name="Comes H.P."/>
            <person name="Liu X.H."/>
            <person name="Li Y.G."/>
            <person name="Kettle C.J."/>
            <person name="Jalonen R."/>
            <person name="Gaisberger H."/>
            <person name="Ma Y.Z."/>
            <person name="Qiu Y.X."/>
        </authorList>
    </citation>
    <scope>NUCLEOTIDE SEQUENCE [LARGE SCALE GENOMIC DNA]</scope>
    <source>
        <strain evidence="9">Hangzhou</strain>
    </source>
</reference>
<dbReference type="PROSITE" id="PS50127">
    <property type="entry name" value="UBC_2"/>
    <property type="match status" value="1"/>
</dbReference>
<evidence type="ECO:0000256" key="1">
    <source>
        <dbReference type="ARBA" id="ARBA00000485"/>
    </source>
</evidence>
<dbReference type="PANTHER" id="PTHR24068">
    <property type="entry name" value="UBIQUITIN-CONJUGATING ENZYME E2"/>
    <property type="match status" value="1"/>
</dbReference>
<evidence type="ECO:0000256" key="3">
    <source>
        <dbReference type="ARBA" id="ARBA00022679"/>
    </source>
</evidence>
<dbReference type="SUPFAM" id="SSF54495">
    <property type="entry name" value="UBC-like"/>
    <property type="match status" value="1"/>
</dbReference>
<evidence type="ECO:0000313" key="9">
    <source>
        <dbReference type="EMBL" id="KAK9287912.1"/>
    </source>
</evidence>
<evidence type="ECO:0000256" key="2">
    <source>
        <dbReference type="ARBA" id="ARBA00004906"/>
    </source>
</evidence>
<accession>A0AAP0S618</accession>
<dbReference type="InterPro" id="IPR000608">
    <property type="entry name" value="UBC"/>
</dbReference>
<comment type="caution">
    <text evidence="9">The sequence shown here is derived from an EMBL/GenBank/DDBJ whole genome shotgun (WGS) entry which is preliminary data.</text>
</comment>
<keyword evidence="10" id="KW-1185">Reference proteome</keyword>
<feature type="compositionally biased region" description="Polar residues" evidence="7">
    <location>
        <begin position="21"/>
        <end position="30"/>
    </location>
</feature>
<gene>
    <name evidence="9" type="ORF">L1049_016356</name>
</gene>
<dbReference type="Proteomes" id="UP001415857">
    <property type="component" value="Unassembled WGS sequence"/>
</dbReference>
<keyword evidence="3" id="KW-0808">Transferase</keyword>
<dbReference type="InterPro" id="IPR016135">
    <property type="entry name" value="UBQ-conjugating_enzyme/RWD"/>
</dbReference>
<evidence type="ECO:0000256" key="7">
    <source>
        <dbReference type="SAM" id="MobiDB-lite"/>
    </source>
</evidence>
<evidence type="ECO:0000259" key="8">
    <source>
        <dbReference type="PROSITE" id="PS50127"/>
    </source>
</evidence>
<comment type="catalytic activity">
    <reaction evidence="1">
        <text>S-ubiquitinyl-[E1 ubiquitin-activating enzyme]-L-cysteine + [E2 ubiquitin-conjugating enzyme]-L-cysteine = [E1 ubiquitin-activating enzyme]-L-cysteine + S-ubiquitinyl-[E2 ubiquitin-conjugating enzyme]-L-cysteine.</text>
        <dbReference type="EC" id="2.3.2.23"/>
    </reaction>
</comment>
<keyword evidence="4" id="KW-0547">Nucleotide-binding</keyword>
<name>A0AAP0S618_LIQFO</name>
<dbReference type="FunFam" id="3.10.110.10:FF:000101">
    <property type="entry name" value="Ubiquitin-conjugating enzyme E2 D2"/>
    <property type="match status" value="1"/>
</dbReference>
<keyword evidence="5" id="KW-0833">Ubl conjugation pathway</keyword>
<dbReference type="Pfam" id="PF00179">
    <property type="entry name" value="UQ_con"/>
    <property type="match status" value="1"/>
</dbReference>
<proteinExistence type="predicted"/>
<keyword evidence="6" id="KW-0067">ATP-binding</keyword>